<keyword evidence="3 5" id="KW-1133">Transmembrane helix</keyword>
<dbReference type="PANTHER" id="PTHR21016">
    <property type="entry name" value="BETA-AMYLOID BINDING PROTEIN-RELATED"/>
    <property type="match status" value="1"/>
</dbReference>
<organism evidence="7 8">
    <name type="scientific">Exiguobacterium alkaliphilum</name>
    <dbReference type="NCBI Taxonomy" id="1428684"/>
    <lineage>
        <taxon>Bacteria</taxon>
        <taxon>Bacillati</taxon>
        <taxon>Bacillota</taxon>
        <taxon>Bacilli</taxon>
        <taxon>Bacillales</taxon>
        <taxon>Bacillales Family XII. Incertae Sedis</taxon>
        <taxon>Exiguobacterium</taxon>
    </lineage>
</organism>
<evidence type="ECO:0000256" key="5">
    <source>
        <dbReference type="SAM" id="Phobius"/>
    </source>
</evidence>
<evidence type="ECO:0000313" key="8">
    <source>
        <dbReference type="Proteomes" id="UP001206821"/>
    </source>
</evidence>
<name>A0ABT2KY89_9BACL</name>
<reference evidence="7 8" key="1">
    <citation type="submission" date="2022-07" db="EMBL/GenBank/DDBJ databases">
        <title>Genomic and pangenome structural analysis of the polyextremophile Exiguobacterium.</title>
        <authorList>
            <person name="Shen L."/>
        </authorList>
    </citation>
    <scope>NUCLEOTIDE SEQUENCE [LARGE SCALE GENOMIC DNA]</scope>
    <source>
        <strain evidence="7 8">12_1</strain>
    </source>
</reference>
<evidence type="ECO:0000256" key="4">
    <source>
        <dbReference type="ARBA" id="ARBA00023136"/>
    </source>
</evidence>
<evidence type="ECO:0000259" key="6">
    <source>
        <dbReference type="Pfam" id="PF05154"/>
    </source>
</evidence>
<evidence type="ECO:0000256" key="3">
    <source>
        <dbReference type="ARBA" id="ARBA00022989"/>
    </source>
</evidence>
<dbReference type="EMBL" id="JANIEK010000025">
    <property type="protein sequence ID" value="MCT4795411.1"/>
    <property type="molecule type" value="Genomic_DNA"/>
</dbReference>
<dbReference type="Pfam" id="PF05154">
    <property type="entry name" value="TM2"/>
    <property type="match status" value="1"/>
</dbReference>
<sequence>MDLTTQEMQLVNSEVEKRKRNLVVAYLLWFFLGAFGAHRFYFGKIGSGVAMLLIVVLTLGLGAIISGIWALVDAFLMPGWQRTDIDRIERETIELLQTRNDRYTGF</sequence>
<feature type="domain" description="TM2" evidence="6">
    <location>
        <begin position="19"/>
        <end position="74"/>
    </location>
</feature>
<evidence type="ECO:0000313" key="7">
    <source>
        <dbReference type="EMBL" id="MCT4795411.1"/>
    </source>
</evidence>
<keyword evidence="2 5" id="KW-0812">Transmembrane</keyword>
<dbReference type="PANTHER" id="PTHR21016:SF25">
    <property type="entry name" value="TM2 DOMAIN-CONTAINING PROTEIN DDB_G0277895-RELATED"/>
    <property type="match status" value="1"/>
</dbReference>
<comment type="caution">
    <text evidence="7">The sequence shown here is derived from an EMBL/GenBank/DDBJ whole genome shotgun (WGS) entry which is preliminary data.</text>
</comment>
<feature type="transmembrane region" description="Helical" evidence="5">
    <location>
        <begin position="21"/>
        <end position="42"/>
    </location>
</feature>
<dbReference type="RefSeq" id="WP_260577612.1">
    <property type="nucleotide sequence ID" value="NZ_JANIEK010000025.1"/>
</dbReference>
<dbReference type="InterPro" id="IPR007829">
    <property type="entry name" value="TM2"/>
</dbReference>
<feature type="transmembrane region" description="Helical" evidence="5">
    <location>
        <begin position="48"/>
        <end position="72"/>
    </location>
</feature>
<keyword evidence="4 5" id="KW-0472">Membrane</keyword>
<dbReference type="InterPro" id="IPR050932">
    <property type="entry name" value="TM2D1-3-like"/>
</dbReference>
<comment type="subcellular location">
    <subcellularLocation>
        <location evidence="1">Membrane</location>
        <topology evidence="1">Multi-pass membrane protein</topology>
    </subcellularLocation>
</comment>
<evidence type="ECO:0000256" key="2">
    <source>
        <dbReference type="ARBA" id="ARBA00022692"/>
    </source>
</evidence>
<protein>
    <submittedName>
        <fullName evidence="7">TM2 domain-containing protein</fullName>
    </submittedName>
</protein>
<evidence type="ECO:0000256" key="1">
    <source>
        <dbReference type="ARBA" id="ARBA00004141"/>
    </source>
</evidence>
<proteinExistence type="predicted"/>
<keyword evidence="8" id="KW-1185">Reference proteome</keyword>
<accession>A0ABT2KY89</accession>
<dbReference type="Proteomes" id="UP001206821">
    <property type="component" value="Unassembled WGS sequence"/>
</dbReference>
<gene>
    <name evidence="7" type="ORF">NQG31_07630</name>
</gene>